<name>A0A381XL86_9ZZZZ</name>
<dbReference type="AlphaFoldDB" id="A0A381XL86"/>
<proteinExistence type="predicted"/>
<sequence>MREKLLEAFKSHATGMISKHVANVEVFLASPVGVAEHPDTIDTIEKELENIAHWHDMLEMSEKYF</sequence>
<protein>
    <submittedName>
        <fullName evidence="1">Uncharacterized protein</fullName>
    </submittedName>
</protein>
<evidence type="ECO:0000313" key="1">
    <source>
        <dbReference type="EMBL" id="SVA65498.1"/>
    </source>
</evidence>
<gene>
    <name evidence="1" type="ORF">METZ01_LOCUS118352</name>
</gene>
<reference evidence="1" key="1">
    <citation type="submission" date="2018-05" db="EMBL/GenBank/DDBJ databases">
        <authorList>
            <person name="Lanie J.A."/>
            <person name="Ng W.-L."/>
            <person name="Kazmierczak K.M."/>
            <person name="Andrzejewski T.M."/>
            <person name="Davidsen T.M."/>
            <person name="Wayne K.J."/>
            <person name="Tettelin H."/>
            <person name="Glass J.I."/>
            <person name="Rusch D."/>
            <person name="Podicherti R."/>
            <person name="Tsui H.-C.T."/>
            <person name="Winkler M.E."/>
        </authorList>
    </citation>
    <scope>NUCLEOTIDE SEQUENCE</scope>
</reference>
<organism evidence="1">
    <name type="scientific">marine metagenome</name>
    <dbReference type="NCBI Taxonomy" id="408172"/>
    <lineage>
        <taxon>unclassified sequences</taxon>
        <taxon>metagenomes</taxon>
        <taxon>ecological metagenomes</taxon>
    </lineage>
</organism>
<dbReference type="EMBL" id="UINC01015577">
    <property type="protein sequence ID" value="SVA65498.1"/>
    <property type="molecule type" value="Genomic_DNA"/>
</dbReference>
<accession>A0A381XL86</accession>